<proteinExistence type="predicted"/>
<protein>
    <recommendedName>
        <fullName evidence="2">Putative plant transposon protein domain-containing protein</fullName>
    </recommendedName>
</protein>
<dbReference type="EMBL" id="JACEIK010000755">
    <property type="protein sequence ID" value="MCD7461797.1"/>
    <property type="molecule type" value="Genomic_DNA"/>
</dbReference>
<dbReference type="Proteomes" id="UP000823775">
    <property type="component" value="Unassembled WGS sequence"/>
</dbReference>
<sequence length="289" mass="32797">MAKQQLMKKRGRTKAFSCLTSVWVRGKEVPVTPEEINSIYWNEPIPCHPIFRNKVESQFQWVVNLIAKGLPQWATSKGLIHQHDLKFEARIWLDLVCSRIMPSLNISKVPIEVVILIACIMDHVHINVGEIIADQFKHKAKKQATALPFPSLGAIKKSLQPTKDKLASLCSTVDVLERKAVPEAPRSPPDNWWVGYNNESKQVSDEEPHHRRPPPPLMRSVYDVDPSWTPGGVVTTSYHEFCTLPENWVVRGPGKPLSLPSDPQQPIAEETASWQFDAATYTWKPRPNH</sequence>
<dbReference type="InterPro" id="IPR046796">
    <property type="entry name" value="Transposase_32_dom"/>
</dbReference>
<gene>
    <name evidence="3" type="ORF">HAX54_047131</name>
</gene>
<feature type="region of interest" description="Disordered" evidence="1">
    <location>
        <begin position="191"/>
        <end position="218"/>
    </location>
</feature>
<accession>A0ABS8SS65</accession>
<comment type="caution">
    <text evidence="3">The sequence shown here is derived from an EMBL/GenBank/DDBJ whole genome shotgun (WGS) entry which is preliminary data.</text>
</comment>
<feature type="domain" description="Putative plant transposon protein" evidence="2">
    <location>
        <begin position="20"/>
        <end position="152"/>
    </location>
</feature>
<name>A0ABS8SS65_DATST</name>
<dbReference type="Pfam" id="PF20167">
    <property type="entry name" value="Transposase_32"/>
    <property type="match status" value="1"/>
</dbReference>
<reference evidence="3 4" key="1">
    <citation type="journal article" date="2021" name="BMC Genomics">
        <title>Datura genome reveals duplications of psychoactive alkaloid biosynthetic genes and high mutation rate following tissue culture.</title>
        <authorList>
            <person name="Rajewski A."/>
            <person name="Carter-House D."/>
            <person name="Stajich J."/>
            <person name="Litt A."/>
        </authorList>
    </citation>
    <scope>NUCLEOTIDE SEQUENCE [LARGE SCALE GENOMIC DNA]</scope>
    <source>
        <strain evidence="3">AR-01</strain>
    </source>
</reference>
<evidence type="ECO:0000313" key="4">
    <source>
        <dbReference type="Proteomes" id="UP000823775"/>
    </source>
</evidence>
<evidence type="ECO:0000256" key="1">
    <source>
        <dbReference type="SAM" id="MobiDB-lite"/>
    </source>
</evidence>
<evidence type="ECO:0000313" key="3">
    <source>
        <dbReference type="EMBL" id="MCD7461797.1"/>
    </source>
</evidence>
<evidence type="ECO:0000259" key="2">
    <source>
        <dbReference type="Pfam" id="PF20167"/>
    </source>
</evidence>
<organism evidence="3 4">
    <name type="scientific">Datura stramonium</name>
    <name type="common">Jimsonweed</name>
    <name type="synonym">Common thornapple</name>
    <dbReference type="NCBI Taxonomy" id="4076"/>
    <lineage>
        <taxon>Eukaryota</taxon>
        <taxon>Viridiplantae</taxon>
        <taxon>Streptophyta</taxon>
        <taxon>Embryophyta</taxon>
        <taxon>Tracheophyta</taxon>
        <taxon>Spermatophyta</taxon>
        <taxon>Magnoliopsida</taxon>
        <taxon>eudicotyledons</taxon>
        <taxon>Gunneridae</taxon>
        <taxon>Pentapetalae</taxon>
        <taxon>asterids</taxon>
        <taxon>lamiids</taxon>
        <taxon>Solanales</taxon>
        <taxon>Solanaceae</taxon>
        <taxon>Solanoideae</taxon>
        <taxon>Datureae</taxon>
        <taxon>Datura</taxon>
    </lineage>
</organism>
<keyword evidence="4" id="KW-1185">Reference proteome</keyword>